<evidence type="ECO:0000313" key="5">
    <source>
        <dbReference type="Proteomes" id="UP001239445"/>
    </source>
</evidence>
<dbReference type="Gene3D" id="3.40.50.720">
    <property type="entry name" value="NAD(P)-binding Rossmann-like Domain"/>
    <property type="match status" value="1"/>
</dbReference>
<dbReference type="PANTHER" id="PTHR24320:SF282">
    <property type="entry name" value="WW DOMAIN-CONTAINING OXIDOREDUCTASE"/>
    <property type="match status" value="1"/>
</dbReference>
<dbReference type="Pfam" id="PF00106">
    <property type="entry name" value="adh_short"/>
    <property type="match status" value="1"/>
</dbReference>
<dbReference type="PROSITE" id="PS00061">
    <property type="entry name" value="ADH_SHORT"/>
    <property type="match status" value="1"/>
</dbReference>
<accession>A0AAJ0F5W6</accession>
<evidence type="ECO:0000256" key="2">
    <source>
        <dbReference type="ARBA" id="ARBA00022857"/>
    </source>
</evidence>
<dbReference type="SUPFAM" id="SSF51735">
    <property type="entry name" value="NAD(P)-binding Rossmann-fold domains"/>
    <property type="match status" value="1"/>
</dbReference>
<protein>
    <submittedName>
        <fullName evidence="4">NAD(P)-binding protein</fullName>
    </submittedName>
</protein>
<evidence type="ECO:0000256" key="1">
    <source>
        <dbReference type="ARBA" id="ARBA00006484"/>
    </source>
</evidence>
<keyword evidence="5" id="KW-1185">Reference proteome</keyword>
<dbReference type="EMBL" id="MU839841">
    <property type="protein sequence ID" value="KAK1751768.1"/>
    <property type="molecule type" value="Genomic_DNA"/>
</dbReference>
<dbReference type="InterPro" id="IPR036291">
    <property type="entry name" value="NAD(P)-bd_dom_sf"/>
</dbReference>
<organism evidence="4 5">
    <name type="scientific">Echria macrotheca</name>
    <dbReference type="NCBI Taxonomy" id="438768"/>
    <lineage>
        <taxon>Eukaryota</taxon>
        <taxon>Fungi</taxon>
        <taxon>Dikarya</taxon>
        <taxon>Ascomycota</taxon>
        <taxon>Pezizomycotina</taxon>
        <taxon>Sordariomycetes</taxon>
        <taxon>Sordariomycetidae</taxon>
        <taxon>Sordariales</taxon>
        <taxon>Schizotheciaceae</taxon>
        <taxon>Echria</taxon>
    </lineage>
</organism>
<dbReference type="AlphaFoldDB" id="A0AAJ0F5W6"/>
<sequence length="326" mass="35154">MSIIKVAFFGSKNESKDFDPARDIQPLTGRVILITGAAGDLGRQTAIDLARHGRPAQIVIADLPRDAAGVEAALSAIRTALPPDTASTVRLDFLPIDLSSFASIRSAASAFLSLSSNRLDILILNAGIMPVSHGVTSDGYEKVFGVNYLGHALLTRLLLPTLQSTTSMNQDVRIVIVASEGHAMAPKGGIVFDTLKTEAKKLNHFRRYGQSKVALIAFAKELAQRYPDIKTAAIHPGRISTGLSTELVQKSWIIRLTGPISRFVVTTVELGARNQVWAATSADVVSGRYYVPVGVVDEKTVVERDQGLAGRLWEWTEGELKGVDKI</sequence>
<proteinExistence type="inferred from homology"/>
<dbReference type="PANTHER" id="PTHR24320">
    <property type="entry name" value="RETINOL DEHYDROGENASE"/>
    <property type="match status" value="1"/>
</dbReference>
<name>A0AAJ0F5W6_9PEZI</name>
<dbReference type="GO" id="GO:0016491">
    <property type="term" value="F:oxidoreductase activity"/>
    <property type="evidence" value="ECO:0007669"/>
    <property type="project" value="UniProtKB-KW"/>
</dbReference>
<dbReference type="InterPro" id="IPR002347">
    <property type="entry name" value="SDR_fam"/>
</dbReference>
<gene>
    <name evidence="4" type="ORF">QBC47DRAFT_390981</name>
</gene>
<dbReference type="PRINTS" id="PR00081">
    <property type="entry name" value="GDHRDH"/>
</dbReference>
<dbReference type="InterPro" id="IPR020904">
    <property type="entry name" value="Sc_DH/Rdtase_CS"/>
</dbReference>
<keyword evidence="3" id="KW-0560">Oxidoreductase</keyword>
<reference evidence="4" key="1">
    <citation type="submission" date="2023-06" db="EMBL/GenBank/DDBJ databases">
        <title>Genome-scale phylogeny and comparative genomics of the fungal order Sordariales.</title>
        <authorList>
            <consortium name="Lawrence Berkeley National Laboratory"/>
            <person name="Hensen N."/>
            <person name="Bonometti L."/>
            <person name="Westerberg I."/>
            <person name="Brannstrom I.O."/>
            <person name="Guillou S."/>
            <person name="Cros-Aarteil S."/>
            <person name="Calhoun S."/>
            <person name="Haridas S."/>
            <person name="Kuo A."/>
            <person name="Mondo S."/>
            <person name="Pangilinan J."/>
            <person name="Riley R."/>
            <person name="Labutti K."/>
            <person name="Andreopoulos B."/>
            <person name="Lipzen A."/>
            <person name="Chen C."/>
            <person name="Yanf M."/>
            <person name="Daum C."/>
            <person name="Ng V."/>
            <person name="Clum A."/>
            <person name="Steindorff A."/>
            <person name="Ohm R."/>
            <person name="Martin F."/>
            <person name="Silar P."/>
            <person name="Natvig D."/>
            <person name="Lalanne C."/>
            <person name="Gautier V."/>
            <person name="Ament-Velasquez S.L."/>
            <person name="Kruys A."/>
            <person name="Hutchinson M.I."/>
            <person name="Powell A.J."/>
            <person name="Barry K."/>
            <person name="Miller A.N."/>
            <person name="Grigoriev I.V."/>
            <person name="Debuchy R."/>
            <person name="Gladieux P."/>
            <person name="Thoren M.H."/>
            <person name="Johannesson H."/>
        </authorList>
    </citation>
    <scope>NUCLEOTIDE SEQUENCE</scope>
    <source>
        <strain evidence="4">PSN4</strain>
    </source>
</reference>
<evidence type="ECO:0000313" key="4">
    <source>
        <dbReference type="EMBL" id="KAK1751768.1"/>
    </source>
</evidence>
<evidence type="ECO:0000256" key="3">
    <source>
        <dbReference type="ARBA" id="ARBA00023002"/>
    </source>
</evidence>
<dbReference type="Proteomes" id="UP001239445">
    <property type="component" value="Unassembled WGS sequence"/>
</dbReference>
<comment type="caution">
    <text evidence="4">The sequence shown here is derived from an EMBL/GenBank/DDBJ whole genome shotgun (WGS) entry which is preliminary data.</text>
</comment>
<comment type="similarity">
    <text evidence="1">Belongs to the short-chain dehydrogenases/reductases (SDR) family.</text>
</comment>
<keyword evidence="2" id="KW-0521">NADP</keyword>